<evidence type="ECO:0000256" key="2">
    <source>
        <dbReference type="SAM" id="MobiDB-lite"/>
    </source>
</evidence>
<reference evidence="4 5" key="1">
    <citation type="submission" date="2020-07" db="EMBL/GenBank/DDBJ databases">
        <title>Stappia sp., F7233, whole genome shotgun sequencing project.</title>
        <authorList>
            <person name="Jiang S."/>
            <person name="Liu Z.W."/>
            <person name="Du Z.J."/>
        </authorList>
    </citation>
    <scope>NUCLEOTIDE SEQUENCE [LARGE SCALE GENOMIC DNA]</scope>
    <source>
        <strain evidence="4 5">F7233</strain>
    </source>
</reference>
<comment type="caution">
    <text evidence="4">The sequence shown here is derived from an EMBL/GenBank/DDBJ whole genome shotgun (WGS) entry which is preliminary data.</text>
</comment>
<evidence type="ECO:0008006" key="6">
    <source>
        <dbReference type="Google" id="ProtNLM"/>
    </source>
</evidence>
<proteinExistence type="predicted"/>
<feature type="coiled-coil region" evidence="1">
    <location>
        <begin position="200"/>
        <end position="252"/>
    </location>
</feature>
<dbReference type="AlphaFoldDB" id="A0A839AIA6"/>
<dbReference type="Proteomes" id="UP000541109">
    <property type="component" value="Unassembled WGS sequence"/>
</dbReference>
<keyword evidence="3" id="KW-1133">Transmembrane helix</keyword>
<feature type="compositionally biased region" description="Low complexity" evidence="2">
    <location>
        <begin position="135"/>
        <end position="148"/>
    </location>
</feature>
<evidence type="ECO:0000256" key="1">
    <source>
        <dbReference type="SAM" id="Coils"/>
    </source>
</evidence>
<dbReference type="Gene3D" id="1.10.287.1490">
    <property type="match status" value="1"/>
</dbReference>
<protein>
    <recommendedName>
        <fullName evidence="6">Inner membrane protein</fullName>
    </recommendedName>
</protein>
<keyword evidence="3" id="KW-0812">Transmembrane</keyword>
<keyword evidence="1" id="KW-0175">Coiled coil</keyword>
<feature type="transmembrane region" description="Helical" evidence="3">
    <location>
        <begin position="158"/>
        <end position="179"/>
    </location>
</feature>
<accession>A0A839AIA6</accession>
<sequence length="557" mass="55783">MEDDAMAADEKKPGSASKSGPAGKPGEKPGSQAAGARKSVTIDLEAREVGKAAAAASAGAKSEASSAKPSSAASTAPANPAKEKPAEASKPEAAKAEDKKPEKAGPESDKQADQPSSPPKDERPAPEKSAKPADSTAKATAEASPPAEETTERRGHGFGGLLAAGIVGAAVVAAAGYGLNQAGYLSSGSGAVDSELRSLIDASQTRVAELESRLAEFSRANPGASGVLEKRLADLENRVSSGTNEASQALSQEIDKLGQGLSELRRFVSSGNAGETAGLASLQQDQETLKSSLSELSTKFEALQGQASAIATLQSEASGLGDRLAATEAGTKAAQETAAALAGRLEELSGKVAANTEILAGLKADIAAVRNRLEPLESRVGDATAREVAARALAVAALQTALDAGRPYATELAALSATLPQEKDLSALSAHAESGVLSASRLIAGFPASARAMSAALDQPAGDDLVGTFLSNARSLVNVRRLDAGDGASPEAALARMEASVRAGDLDAALAAYDTLPEAARAAGADWAGNARARVEAEKLAGEVAATVLQGLGSSGG</sequence>
<name>A0A839AIA6_9HYPH</name>
<evidence type="ECO:0000313" key="4">
    <source>
        <dbReference type="EMBL" id="MBA5778477.1"/>
    </source>
</evidence>
<keyword evidence="5" id="KW-1185">Reference proteome</keyword>
<feature type="compositionally biased region" description="Basic and acidic residues" evidence="2">
    <location>
        <begin position="81"/>
        <end position="112"/>
    </location>
</feature>
<feature type="compositionally biased region" description="Basic and acidic residues" evidence="2">
    <location>
        <begin position="119"/>
        <end position="131"/>
    </location>
</feature>
<dbReference type="EMBL" id="JACFXV010000063">
    <property type="protein sequence ID" value="MBA5778477.1"/>
    <property type="molecule type" value="Genomic_DNA"/>
</dbReference>
<dbReference type="RefSeq" id="WP_182166775.1">
    <property type="nucleotide sequence ID" value="NZ_JACFXV010000063.1"/>
</dbReference>
<evidence type="ECO:0000313" key="5">
    <source>
        <dbReference type="Proteomes" id="UP000541109"/>
    </source>
</evidence>
<gene>
    <name evidence="4" type="ORF">H2509_15210</name>
</gene>
<keyword evidence="3" id="KW-0472">Membrane</keyword>
<feature type="region of interest" description="Disordered" evidence="2">
    <location>
        <begin position="1"/>
        <end position="155"/>
    </location>
</feature>
<evidence type="ECO:0000256" key="3">
    <source>
        <dbReference type="SAM" id="Phobius"/>
    </source>
</evidence>
<feature type="compositionally biased region" description="Low complexity" evidence="2">
    <location>
        <begin position="51"/>
        <end position="80"/>
    </location>
</feature>
<organism evidence="4 5">
    <name type="scientific">Stappia albiluteola</name>
    <dbReference type="NCBI Taxonomy" id="2758565"/>
    <lineage>
        <taxon>Bacteria</taxon>
        <taxon>Pseudomonadati</taxon>
        <taxon>Pseudomonadota</taxon>
        <taxon>Alphaproteobacteria</taxon>
        <taxon>Hyphomicrobiales</taxon>
        <taxon>Stappiaceae</taxon>
        <taxon>Stappia</taxon>
    </lineage>
</organism>